<dbReference type="SUPFAM" id="SSF51395">
    <property type="entry name" value="FMN-linked oxidoreductases"/>
    <property type="match status" value="1"/>
</dbReference>
<dbReference type="HAMAP" id="MF_02043">
    <property type="entry name" value="DusC_subfam"/>
    <property type="match status" value="1"/>
</dbReference>
<evidence type="ECO:0000256" key="6">
    <source>
        <dbReference type="ARBA" id="ARBA00022857"/>
    </source>
</evidence>
<comment type="similarity">
    <text evidence="9">Belongs to the Dus family. DusC subfamily.</text>
</comment>
<evidence type="ECO:0000256" key="5">
    <source>
        <dbReference type="ARBA" id="ARBA00022694"/>
    </source>
</evidence>
<comment type="catalytic activity">
    <reaction evidence="9">
        <text>5,6-dihydrouridine(16) in tRNA + NADP(+) = uridine(16) in tRNA + NADPH + H(+)</text>
        <dbReference type="Rhea" id="RHEA:53376"/>
        <dbReference type="Rhea" id="RHEA-COMP:13543"/>
        <dbReference type="Rhea" id="RHEA-COMP:13544"/>
        <dbReference type="ChEBI" id="CHEBI:15378"/>
        <dbReference type="ChEBI" id="CHEBI:57783"/>
        <dbReference type="ChEBI" id="CHEBI:58349"/>
        <dbReference type="ChEBI" id="CHEBI:65315"/>
        <dbReference type="ChEBI" id="CHEBI:74443"/>
    </reaction>
</comment>
<dbReference type="InterPro" id="IPR042270">
    <property type="entry name" value="DusC_C"/>
</dbReference>
<feature type="site" description="Interacts with tRNA" evidence="9">
    <location>
        <position position="201"/>
    </location>
</feature>
<keyword evidence="2 9" id="KW-0820">tRNA-binding</keyword>
<keyword evidence="4 9" id="KW-0288">FMN</keyword>
<comment type="caution">
    <text evidence="14">The sequence shown here is derived from an EMBL/GenBank/DDBJ whole genome shotgun (WGS) entry which is preliminary data.</text>
</comment>
<feature type="binding site" evidence="9">
    <location>
        <begin position="224"/>
        <end position="226"/>
    </location>
    <ligand>
        <name>FMN</name>
        <dbReference type="ChEBI" id="CHEBI:58210"/>
    </ligand>
</feature>
<dbReference type="RefSeq" id="WP_345418284.1">
    <property type="nucleotide sequence ID" value="NZ_AP031496.1"/>
</dbReference>
<name>A0AAV3TZ34_9ALTE</name>
<comment type="similarity">
    <text evidence="10">Belongs to the dus family.</text>
</comment>
<accession>A0AAV3TZ34</accession>
<feature type="site" description="Interacts with tRNA; defines subfamily-specific binding signature" evidence="9">
    <location>
        <position position="301"/>
    </location>
</feature>
<keyword evidence="15" id="KW-1185">Reference proteome</keyword>
<comment type="function">
    <text evidence="9">Catalyzes the synthesis of 5,6-dihydrouridine (D), a modified base found in the D-loop of most tRNAs, via the reduction of the C5-C6 double bond in target uridines. Specifically modifies U16 in tRNAs.</text>
</comment>
<evidence type="ECO:0000256" key="2">
    <source>
        <dbReference type="ARBA" id="ARBA00022555"/>
    </source>
</evidence>
<protein>
    <recommendedName>
        <fullName evidence="9">tRNA-dihydrouridine(16) synthase</fullName>
        <ecNumber evidence="9">1.3.1.-</ecNumber>
    </recommendedName>
    <alternativeName>
        <fullName evidence="9">U16-specific dihydrouridine synthase</fullName>
        <shortName evidence="9">U16-specific Dus</shortName>
    </alternativeName>
    <alternativeName>
        <fullName evidence="9">tRNA-dihydrouridine synthase C</fullName>
    </alternativeName>
</protein>
<organism evidence="14 15">
    <name type="scientific">Halioxenophilus aromaticivorans</name>
    <dbReference type="NCBI Taxonomy" id="1306992"/>
    <lineage>
        <taxon>Bacteria</taxon>
        <taxon>Pseudomonadati</taxon>
        <taxon>Pseudomonadota</taxon>
        <taxon>Gammaproteobacteria</taxon>
        <taxon>Alteromonadales</taxon>
        <taxon>Alteromonadaceae</taxon>
        <taxon>Halioxenophilus</taxon>
    </lineage>
</organism>
<comment type="cofactor">
    <cofactor evidence="1 9 10 12">
        <name>FMN</name>
        <dbReference type="ChEBI" id="CHEBI:58210"/>
    </cofactor>
</comment>
<feature type="site" description="Interacts with tRNA; defines subfamily-specific binding signature" evidence="9">
    <location>
        <position position="303"/>
    </location>
</feature>
<dbReference type="PANTHER" id="PTHR11082:SF26">
    <property type="entry name" value="TRNA-DIHYDROURIDINE(16) SYNTHASE"/>
    <property type="match status" value="1"/>
</dbReference>
<dbReference type="Gene3D" id="1.20.225.30">
    <property type="entry name" value="Dihydrouridine synthase, C-terminal recognition domain"/>
    <property type="match status" value="1"/>
</dbReference>
<feature type="binding site" evidence="9 12">
    <location>
        <begin position="248"/>
        <end position="249"/>
    </location>
    <ligand>
        <name>FMN</name>
        <dbReference type="ChEBI" id="CHEBI:58210"/>
    </ligand>
</feature>
<dbReference type="PIRSF" id="PIRSF006621">
    <property type="entry name" value="Dus"/>
    <property type="match status" value="1"/>
</dbReference>
<keyword evidence="12" id="KW-0547">Nucleotide-binding</keyword>
<dbReference type="EC" id="1.3.1.-" evidence="9"/>
<dbReference type="GO" id="GO:0000049">
    <property type="term" value="F:tRNA binding"/>
    <property type="evidence" value="ECO:0007669"/>
    <property type="project" value="UniProtKB-UniRule"/>
</dbReference>
<dbReference type="CDD" id="cd02801">
    <property type="entry name" value="DUS_like_FMN"/>
    <property type="match status" value="1"/>
</dbReference>
<dbReference type="EMBL" id="BAABLX010000007">
    <property type="protein sequence ID" value="GAA4935362.1"/>
    <property type="molecule type" value="Genomic_DNA"/>
</dbReference>
<evidence type="ECO:0000256" key="3">
    <source>
        <dbReference type="ARBA" id="ARBA00022630"/>
    </source>
</evidence>
<dbReference type="InterPro" id="IPR013785">
    <property type="entry name" value="Aldolase_TIM"/>
</dbReference>
<keyword evidence="3 9" id="KW-0285">Flavoprotein</keyword>
<evidence type="ECO:0000256" key="1">
    <source>
        <dbReference type="ARBA" id="ARBA00001917"/>
    </source>
</evidence>
<feature type="site" description="Interacts with tRNA; defines subfamily-specific binding signature" evidence="9">
    <location>
        <position position="324"/>
    </location>
</feature>
<feature type="binding site" evidence="12">
    <location>
        <position position="193"/>
    </location>
    <ligand>
        <name>FMN</name>
        <dbReference type="ChEBI" id="CHEBI:58210"/>
    </ligand>
</feature>
<dbReference type="Gene3D" id="3.20.20.70">
    <property type="entry name" value="Aldolase class I"/>
    <property type="match status" value="1"/>
</dbReference>
<comment type="catalytic activity">
    <reaction evidence="9">
        <text>5,6-dihydrouridine(16) in tRNA + NAD(+) = uridine(16) in tRNA + NADH + H(+)</text>
        <dbReference type="Rhea" id="RHEA:53380"/>
        <dbReference type="Rhea" id="RHEA-COMP:13543"/>
        <dbReference type="Rhea" id="RHEA-COMP:13544"/>
        <dbReference type="ChEBI" id="CHEBI:15378"/>
        <dbReference type="ChEBI" id="CHEBI:57540"/>
        <dbReference type="ChEBI" id="CHEBI:57945"/>
        <dbReference type="ChEBI" id="CHEBI:65315"/>
        <dbReference type="ChEBI" id="CHEBI:74443"/>
    </reaction>
</comment>
<dbReference type="Pfam" id="PF01207">
    <property type="entry name" value="Dus"/>
    <property type="match status" value="1"/>
</dbReference>
<dbReference type="GO" id="GO:0017150">
    <property type="term" value="F:tRNA dihydrouridine synthase activity"/>
    <property type="evidence" value="ECO:0007669"/>
    <property type="project" value="UniProtKB-UniRule"/>
</dbReference>
<evidence type="ECO:0000256" key="12">
    <source>
        <dbReference type="PIRSR" id="PIRSR006621-2"/>
    </source>
</evidence>
<keyword evidence="6 9" id="KW-0521">NADP</keyword>
<dbReference type="GO" id="GO:0010181">
    <property type="term" value="F:FMN binding"/>
    <property type="evidence" value="ECO:0007669"/>
    <property type="project" value="UniProtKB-UniRule"/>
</dbReference>
<evidence type="ECO:0000313" key="15">
    <source>
        <dbReference type="Proteomes" id="UP001409585"/>
    </source>
</evidence>
<evidence type="ECO:0000256" key="11">
    <source>
        <dbReference type="PIRSR" id="PIRSR006621-1"/>
    </source>
</evidence>
<dbReference type="InterPro" id="IPR035587">
    <property type="entry name" value="DUS-like_FMN-bd"/>
</dbReference>
<evidence type="ECO:0000256" key="10">
    <source>
        <dbReference type="PIRNR" id="PIRNR006621"/>
    </source>
</evidence>
<evidence type="ECO:0000256" key="4">
    <source>
        <dbReference type="ARBA" id="ARBA00022643"/>
    </source>
</evidence>
<keyword evidence="8 9" id="KW-0560">Oxidoreductase</keyword>
<dbReference type="PROSITE" id="PS01136">
    <property type="entry name" value="UPF0034"/>
    <property type="match status" value="1"/>
</dbReference>
<dbReference type="InterPro" id="IPR032886">
    <property type="entry name" value="DusC"/>
</dbReference>
<feature type="site" description="Interacts with tRNA" evidence="9">
    <location>
        <position position="120"/>
    </location>
</feature>
<keyword evidence="5 9" id="KW-0819">tRNA processing</keyword>
<dbReference type="GO" id="GO:0050660">
    <property type="term" value="F:flavin adenine dinucleotide binding"/>
    <property type="evidence" value="ECO:0007669"/>
    <property type="project" value="InterPro"/>
</dbReference>
<dbReference type="InterPro" id="IPR018517">
    <property type="entry name" value="tRNA_hU_synthase_CS"/>
</dbReference>
<reference evidence="15" key="1">
    <citation type="journal article" date="2019" name="Int. J. Syst. Evol. Microbiol.">
        <title>The Global Catalogue of Microorganisms (GCM) 10K type strain sequencing project: providing services to taxonomists for standard genome sequencing and annotation.</title>
        <authorList>
            <consortium name="The Broad Institute Genomics Platform"/>
            <consortium name="The Broad Institute Genome Sequencing Center for Infectious Disease"/>
            <person name="Wu L."/>
            <person name="Ma J."/>
        </authorList>
    </citation>
    <scope>NUCLEOTIDE SEQUENCE [LARGE SCALE GENOMIC DNA]</scope>
    <source>
        <strain evidence="15">JCM 19134</strain>
    </source>
</reference>
<dbReference type="PANTHER" id="PTHR11082">
    <property type="entry name" value="TRNA-DIHYDROURIDINE SYNTHASE"/>
    <property type="match status" value="1"/>
</dbReference>
<keyword evidence="7 9" id="KW-0694">RNA-binding</keyword>
<feature type="site" description="Interacts with tRNA; defines subfamily-specific binding signature" evidence="9">
    <location>
        <position position="60"/>
    </location>
</feature>
<feature type="binding site" evidence="9 12">
    <location>
        <position position="93"/>
    </location>
    <ligand>
        <name>FMN</name>
        <dbReference type="ChEBI" id="CHEBI:58210"/>
    </ligand>
</feature>
<feature type="active site" description="Proton donor" evidence="9 11">
    <location>
        <position position="123"/>
    </location>
</feature>
<proteinExistence type="inferred from homology"/>
<dbReference type="InterPro" id="IPR001269">
    <property type="entry name" value="DUS_fam"/>
</dbReference>
<sequence>MPSSNTSWNHHALTMTNTPTTGLAPPKVYLAPMQGVMDHHLRALVTRLGGVDGCVTEFIRVTDQRLPTRVFHRYCPELADGARTASGVPVKVQLLGSNPWALAVNAQKAAALGASAIDLNFGCPAKTVNNSAGGAKLLSQPELMYQIVLAVRQRLPQHVPLSAKIRLGYEDRSRYLEAAEAAAAGGADELVVHARSKADGYRPPAYWRYIDEIQAALSIPVVANGEVWSVADWQRCREQSSVNQVMLGRGMLAKPDLALAIKRHAAQTAHQDMTWRQACQLLLDYHLITRDAYPRKFLGNRVKQWLSYLQLQFCEAGDFLQCIKRSRDDDFICHQFEQQLNQPYQENLRANSLPSQ</sequence>
<evidence type="ECO:0000256" key="7">
    <source>
        <dbReference type="ARBA" id="ARBA00022884"/>
    </source>
</evidence>
<evidence type="ECO:0000313" key="14">
    <source>
        <dbReference type="EMBL" id="GAA4935362.1"/>
    </source>
</evidence>
<evidence type="ECO:0000256" key="8">
    <source>
        <dbReference type="ARBA" id="ARBA00023002"/>
    </source>
</evidence>
<evidence type="ECO:0000259" key="13">
    <source>
        <dbReference type="Pfam" id="PF01207"/>
    </source>
</evidence>
<feature type="site" description="Interacts with tRNA" evidence="9">
    <location>
        <position position="308"/>
    </location>
</feature>
<feature type="domain" description="DUS-like FMN-binding" evidence="13">
    <location>
        <begin position="30"/>
        <end position="314"/>
    </location>
</feature>
<evidence type="ECO:0000256" key="9">
    <source>
        <dbReference type="HAMAP-Rule" id="MF_02043"/>
    </source>
</evidence>
<dbReference type="Proteomes" id="UP001409585">
    <property type="component" value="Unassembled WGS sequence"/>
</dbReference>
<gene>
    <name evidence="9" type="primary">dusC</name>
    <name evidence="14" type="ORF">GCM10025791_10970</name>
</gene>
<dbReference type="AlphaFoldDB" id="A0AAV3TZ34"/>
<feature type="binding site" evidence="9 12">
    <location>
        <position position="164"/>
    </location>
    <ligand>
        <name>FMN</name>
        <dbReference type="ChEBI" id="CHEBI:58210"/>
    </ligand>
</feature>